<dbReference type="EC" id="2.8.2.-" evidence="5"/>
<evidence type="ECO:0000256" key="1">
    <source>
        <dbReference type="ARBA" id="ARBA00004496"/>
    </source>
</evidence>
<evidence type="ECO:0000256" key="2">
    <source>
        <dbReference type="ARBA" id="ARBA00005771"/>
    </source>
</evidence>
<dbReference type="SUPFAM" id="SSF52540">
    <property type="entry name" value="P-loop containing nucleoside triphosphate hydrolases"/>
    <property type="match status" value="1"/>
</dbReference>
<dbReference type="FunFam" id="3.40.50.300:FF:000433">
    <property type="entry name" value="Estrogen sulfotransferase"/>
    <property type="match status" value="1"/>
</dbReference>
<dbReference type="STRING" id="137246.A0A401TBR7"/>
<feature type="domain" description="Sulfotransferase" evidence="6">
    <location>
        <begin position="2"/>
        <end position="195"/>
    </location>
</feature>
<evidence type="ECO:0000256" key="4">
    <source>
        <dbReference type="ARBA" id="ARBA00022679"/>
    </source>
</evidence>
<dbReference type="Proteomes" id="UP000287033">
    <property type="component" value="Unassembled WGS sequence"/>
</dbReference>
<dbReference type="Gene3D" id="3.40.50.300">
    <property type="entry name" value="P-loop containing nucleotide triphosphate hydrolases"/>
    <property type="match status" value="1"/>
</dbReference>
<reference evidence="7 8" key="1">
    <citation type="journal article" date="2018" name="Nat. Ecol. Evol.">
        <title>Shark genomes provide insights into elasmobranch evolution and the origin of vertebrates.</title>
        <authorList>
            <person name="Hara Y"/>
            <person name="Yamaguchi K"/>
            <person name="Onimaru K"/>
            <person name="Kadota M"/>
            <person name="Koyanagi M"/>
            <person name="Keeley SD"/>
            <person name="Tatsumi K"/>
            <person name="Tanaka K"/>
            <person name="Motone F"/>
            <person name="Kageyama Y"/>
            <person name="Nozu R"/>
            <person name="Adachi N"/>
            <person name="Nishimura O"/>
            <person name="Nakagawa R"/>
            <person name="Tanegashima C"/>
            <person name="Kiyatake I"/>
            <person name="Matsumoto R"/>
            <person name="Murakumo K"/>
            <person name="Nishida K"/>
            <person name="Terakita A"/>
            <person name="Kuratani S"/>
            <person name="Sato K"/>
            <person name="Hyodo S Kuraku.S."/>
        </authorList>
    </citation>
    <scope>NUCLEOTIDE SEQUENCE [LARGE SCALE GENOMIC DNA]</scope>
</reference>
<dbReference type="Pfam" id="PF00685">
    <property type="entry name" value="Sulfotransfer_1"/>
    <property type="match status" value="1"/>
</dbReference>
<keyword evidence="8" id="KW-1185">Reference proteome</keyword>
<dbReference type="InterPro" id="IPR000863">
    <property type="entry name" value="Sulfotransferase_dom"/>
</dbReference>
<evidence type="ECO:0000256" key="3">
    <source>
        <dbReference type="ARBA" id="ARBA00022490"/>
    </source>
</evidence>
<name>A0A401TBR7_CHIPU</name>
<dbReference type="EMBL" id="BEZZ01035050">
    <property type="protein sequence ID" value="GCC40044.1"/>
    <property type="molecule type" value="Genomic_DNA"/>
</dbReference>
<dbReference type="GO" id="GO:0005737">
    <property type="term" value="C:cytoplasm"/>
    <property type="evidence" value="ECO:0007669"/>
    <property type="project" value="UniProtKB-SubCell"/>
</dbReference>
<feature type="non-terminal residue" evidence="7">
    <location>
        <position position="1"/>
    </location>
</feature>
<keyword evidence="3" id="KW-0963">Cytoplasm</keyword>
<dbReference type="OMA" id="EQANTMP"/>
<keyword evidence="4 5" id="KW-0808">Transferase</keyword>
<comment type="similarity">
    <text evidence="2 5">Belongs to the sulfotransferase 1 family.</text>
</comment>
<evidence type="ECO:0000313" key="7">
    <source>
        <dbReference type="EMBL" id="GCC40044.1"/>
    </source>
</evidence>
<sequence length="205" mass="24656">TGIEQVEKMESPRMIKTHLPFQLVPKSFWEQDCKTIVVARNAKDSVVSYFHFNRMMENMPQPGTWQEFLQSFMDGQVSWGPWYDHVKGWWEAKEKHRILFLFYEDMKENPRREIQKVARFMGKVLEDDVLEKIVHLSSFKVMRDNPMANYSTFPSNVMDRSISRFMRKGEVGDWKTHFTVAENERFDEHYERQMAPCSVRFRQEL</sequence>
<dbReference type="GO" id="GO:0008146">
    <property type="term" value="F:sulfotransferase activity"/>
    <property type="evidence" value="ECO:0007669"/>
    <property type="project" value="InterPro"/>
</dbReference>
<comment type="caution">
    <text evidence="7">The sequence shown here is derived from an EMBL/GenBank/DDBJ whole genome shotgun (WGS) entry which is preliminary data.</text>
</comment>
<organism evidence="7 8">
    <name type="scientific">Chiloscyllium punctatum</name>
    <name type="common">Brownbanded bambooshark</name>
    <name type="synonym">Hemiscyllium punctatum</name>
    <dbReference type="NCBI Taxonomy" id="137246"/>
    <lineage>
        <taxon>Eukaryota</taxon>
        <taxon>Metazoa</taxon>
        <taxon>Chordata</taxon>
        <taxon>Craniata</taxon>
        <taxon>Vertebrata</taxon>
        <taxon>Chondrichthyes</taxon>
        <taxon>Elasmobranchii</taxon>
        <taxon>Galeomorphii</taxon>
        <taxon>Galeoidea</taxon>
        <taxon>Orectolobiformes</taxon>
        <taxon>Hemiscylliidae</taxon>
        <taxon>Chiloscyllium</taxon>
    </lineage>
</organism>
<dbReference type="PANTHER" id="PTHR11783">
    <property type="entry name" value="SULFOTRANSFERASE SULT"/>
    <property type="match status" value="1"/>
</dbReference>
<accession>A0A401TBR7</accession>
<dbReference type="InterPro" id="IPR027417">
    <property type="entry name" value="P-loop_NTPase"/>
</dbReference>
<evidence type="ECO:0000256" key="5">
    <source>
        <dbReference type="RuleBase" id="RU361155"/>
    </source>
</evidence>
<comment type="subcellular location">
    <subcellularLocation>
        <location evidence="1">Cytoplasm</location>
    </subcellularLocation>
</comment>
<evidence type="ECO:0000259" key="6">
    <source>
        <dbReference type="Pfam" id="PF00685"/>
    </source>
</evidence>
<evidence type="ECO:0000313" key="8">
    <source>
        <dbReference type="Proteomes" id="UP000287033"/>
    </source>
</evidence>
<dbReference type="AlphaFoldDB" id="A0A401TBR7"/>
<gene>
    <name evidence="7" type="ORF">chiPu_0024221</name>
</gene>
<protein>
    <recommendedName>
        <fullName evidence="5">Sulfotransferase</fullName>
        <ecNumber evidence="5">2.8.2.-</ecNumber>
    </recommendedName>
</protein>
<dbReference type="OrthoDB" id="205623at2759"/>
<proteinExistence type="inferred from homology"/>